<keyword evidence="3 8" id="KW-0732">Signal</keyword>
<dbReference type="Proteomes" id="UP001318860">
    <property type="component" value="Unassembled WGS sequence"/>
</dbReference>
<dbReference type="PROSITE" id="PS51704">
    <property type="entry name" value="GP_PDE"/>
    <property type="match status" value="2"/>
</dbReference>
<evidence type="ECO:0000256" key="2">
    <source>
        <dbReference type="ARBA" id="ARBA00012247"/>
    </source>
</evidence>
<feature type="signal peptide" evidence="8">
    <location>
        <begin position="1"/>
        <end position="25"/>
    </location>
</feature>
<comment type="similarity">
    <text evidence="1">Belongs to the glycerophosphoryl diester phosphodiesterase family.</text>
</comment>
<feature type="domain" description="GP-PDE" evidence="9">
    <location>
        <begin position="360"/>
        <end position="661"/>
    </location>
</feature>
<evidence type="ECO:0000256" key="7">
    <source>
        <dbReference type="SAM" id="MobiDB-lite"/>
    </source>
</evidence>
<evidence type="ECO:0000256" key="1">
    <source>
        <dbReference type="ARBA" id="ARBA00007277"/>
    </source>
</evidence>
<evidence type="ECO:0000256" key="6">
    <source>
        <dbReference type="ARBA" id="ARBA00047512"/>
    </source>
</evidence>
<name>A0ABR0VCT2_REHGL</name>
<dbReference type="PANTHER" id="PTHR43620">
    <property type="entry name" value="GLYCEROPHOSPHORYL DIESTER PHOSPHODIESTERASE"/>
    <property type="match status" value="1"/>
</dbReference>
<dbReference type="SUPFAM" id="SSF51695">
    <property type="entry name" value="PLC-like phosphodiesterases"/>
    <property type="match status" value="2"/>
</dbReference>
<accession>A0ABR0VCT2</accession>
<dbReference type="EC" id="3.1.4.46" evidence="2"/>
<keyword evidence="11" id="KW-1185">Reference proteome</keyword>
<feature type="domain" description="GP-PDE" evidence="9">
    <location>
        <begin position="43"/>
        <end position="344"/>
    </location>
</feature>
<dbReference type="CDD" id="cd08604">
    <property type="entry name" value="GDPD_SHV3_repeat_2"/>
    <property type="match status" value="1"/>
</dbReference>
<protein>
    <recommendedName>
        <fullName evidence="2">glycerophosphodiester phosphodiesterase</fullName>
        <ecNumber evidence="2">3.1.4.46</ecNumber>
    </recommendedName>
</protein>
<evidence type="ECO:0000256" key="4">
    <source>
        <dbReference type="ARBA" id="ARBA00022798"/>
    </source>
</evidence>
<sequence length="760" mass="83515">MWKLRSVFGLLSFLLLCSSATLVAAQRSGSRGSRWQTLSGDAPLVIARGGFSGIFPDSSLYAYSLAVQTGLSNLHVWCDVQLTRDGAGICFPDVRLENGSDIDIVYRNRRSTYVVNGVSTQGWFSVDFTLDELTPVNSVKQRIFSRAPNFDGTPMQILTVDDVVTQTKPPGLWLNIPHDAFFSQHNLSMRSFVISASRRVIVNYISSPEVGFLRSIVSRFRTGPTKLVFQFLRPDDVELTTNQTYGSLLNNLTLIRTFAAGILVPKYYIWPVDNSQYLLNYTSLVLDAHAAGLEVFASNFANDAALPYDYSFDPVAEYLSYMDNGRFSVDGVLSDFPITPSETVDCFSHIGRNDTVQAKILVISNEGASGDYPGCTDSAYNKAVSDGVDILDCPLQMTNDGIPFCLGSINLRDRTNVAQSDFSNRATNNPDLNIENGIFAYNLTWTEIQSLRPAISNPYTNFSLFRNPRARNDGNLMQLSDFLAFANNASSVSGVLISIENAAYLAENQGLDVTDAVLDALSQAGYNNQTTKKIMIKSSDSAVLTMFKTRSNYELVYLVDEDVQDILNSTIVEIKRFASSVVVSKRSVFPTDKAFLTGQTTVVPKLQAFNLPVYVQFFRNEFVSQPWDFFSDAYVEMNTHVSYMGINGVITDFPATAAKYRRNRCLGYREIPLYMTPVQPGGLISLMAPHFLPPAEAPSGILREDDVTEPPLPPVVERPPPNSGNGSTAPGPTPPNGQPTLVASTILSGIAVLLAAFVLC</sequence>
<evidence type="ECO:0000313" key="11">
    <source>
        <dbReference type="Proteomes" id="UP001318860"/>
    </source>
</evidence>
<dbReference type="Gene3D" id="3.20.20.190">
    <property type="entry name" value="Phosphatidylinositol (PI) phosphodiesterase"/>
    <property type="match status" value="2"/>
</dbReference>
<evidence type="ECO:0000313" key="10">
    <source>
        <dbReference type="EMBL" id="KAK6132992.1"/>
    </source>
</evidence>
<reference evidence="10 11" key="1">
    <citation type="journal article" date="2021" name="Comput. Struct. Biotechnol. J.">
        <title>De novo genome assembly of the potent medicinal plant Rehmannia glutinosa using nanopore technology.</title>
        <authorList>
            <person name="Ma L."/>
            <person name="Dong C."/>
            <person name="Song C."/>
            <person name="Wang X."/>
            <person name="Zheng X."/>
            <person name="Niu Y."/>
            <person name="Chen S."/>
            <person name="Feng W."/>
        </authorList>
    </citation>
    <scope>NUCLEOTIDE SEQUENCE [LARGE SCALE GENOMIC DNA]</scope>
    <source>
        <strain evidence="10">DH-2019</strain>
    </source>
</reference>
<organism evidence="10 11">
    <name type="scientific">Rehmannia glutinosa</name>
    <name type="common">Chinese foxglove</name>
    <dbReference type="NCBI Taxonomy" id="99300"/>
    <lineage>
        <taxon>Eukaryota</taxon>
        <taxon>Viridiplantae</taxon>
        <taxon>Streptophyta</taxon>
        <taxon>Embryophyta</taxon>
        <taxon>Tracheophyta</taxon>
        <taxon>Spermatophyta</taxon>
        <taxon>Magnoliopsida</taxon>
        <taxon>eudicotyledons</taxon>
        <taxon>Gunneridae</taxon>
        <taxon>Pentapetalae</taxon>
        <taxon>asterids</taxon>
        <taxon>lamiids</taxon>
        <taxon>Lamiales</taxon>
        <taxon>Orobanchaceae</taxon>
        <taxon>Rehmannieae</taxon>
        <taxon>Rehmannia</taxon>
    </lineage>
</organism>
<keyword evidence="5" id="KW-0378">Hydrolase</keyword>
<keyword evidence="4" id="KW-0319">Glycerol metabolism</keyword>
<evidence type="ECO:0000256" key="3">
    <source>
        <dbReference type="ARBA" id="ARBA00022729"/>
    </source>
</evidence>
<dbReference type="InterPro" id="IPR017946">
    <property type="entry name" value="PLC-like_Pdiesterase_TIM-brl"/>
</dbReference>
<gene>
    <name evidence="10" type="ORF">DH2020_033283</name>
</gene>
<comment type="catalytic activity">
    <reaction evidence="6">
        <text>a sn-glycero-3-phosphodiester + H2O = an alcohol + sn-glycerol 3-phosphate + H(+)</text>
        <dbReference type="Rhea" id="RHEA:12969"/>
        <dbReference type="ChEBI" id="CHEBI:15377"/>
        <dbReference type="ChEBI" id="CHEBI:15378"/>
        <dbReference type="ChEBI" id="CHEBI:30879"/>
        <dbReference type="ChEBI" id="CHEBI:57597"/>
        <dbReference type="ChEBI" id="CHEBI:83408"/>
        <dbReference type="EC" id="3.1.4.46"/>
    </reaction>
</comment>
<dbReference type="InterPro" id="IPR030395">
    <property type="entry name" value="GP_PDE_dom"/>
</dbReference>
<dbReference type="CDD" id="cd08603">
    <property type="entry name" value="GDPD_SHV3_repeat_1"/>
    <property type="match status" value="1"/>
</dbReference>
<evidence type="ECO:0000259" key="9">
    <source>
        <dbReference type="PROSITE" id="PS51704"/>
    </source>
</evidence>
<feature type="region of interest" description="Disordered" evidence="7">
    <location>
        <begin position="700"/>
        <end position="740"/>
    </location>
</feature>
<feature type="compositionally biased region" description="Pro residues" evidence="7">
    <location>
        <begin position="710"/>
        <end position="722"/>
    </location>
</feature>
<feature type="chain" id="PRO_5046852610" description="glycerophosphodiester phosphodiesterase" evidence="8">
    <location>
        <begin position="26"/>
        <end position="760"/>
    </location>
</feature>
<dbReference type="PANTHER" id="PTHR43620:SF7">
    <property type="entry name" value="GLYCEROPHOSPHODIESTER PHOSPHODIESTERASE GDPD5-RELATED"/>
    <property type="match status" value="1"/>
</dbReference>
<proteinExistence type="inferred from homology"/>
<dbReference type="Pfam" id="PF03009">
    <property type="entry name" value="GDPD"/>
    <property type="match status" value="2"/>
</dbReference>
<comment type="caution">
    <text evidence="10">The sequence shown here is derived from an EMBL/GenBank/DDBJ whole genome shotgun (WGS) entry which is preliminary data.</text>
</comment>
<evidence type="ECO:0000256" key="5">
    <source>
        <dbReference type="ARBA" id="ARBA00022801"/>
    </source>
</evidence>
<evidence type="ECO:0000256" key="8">
    <source>
        <dbReference type="SAM" id="SignalP"/>
    </source>
</evidence>
<dbReference type="EMBL" id="JABTTQ020001232">
    <property type="protein sequence ID" value="KAK6132992.1"/>
    <property type="molecule type" value="Genomic_DNA"/>
</dbReference>